<dbReference type="GO" id="GO:0071014">
    <property type="term" value="C:post-mRNA release spliceosomal complex"/>
    <property type="evidence" value="ECO:0007669"/>
    <property type="project" value="TreeGrafter"/>
</dbReference>
<comment type="similarity">
    <text evidence="2">Belongs to the crooked-neck family.</text>
</comment>
<evidence type="ECO:0000256" key="2">
    <source>
        <dbReference type="ARBA" id="ARBA00008644"/>
    </source>
</evidence>
<sequence>MDPGKIEEPLQTTYATPNTGRRRKNKEVKIKNKAPATVQITAEQLLREARERQFERLPPAPKQKVIDGEEMDSLKLKKRKEYEDNIKKNRLNYGNWIKYARWEESNAELDRARSVFERAIDTDYRIVSIWLKYGEMEMRHRQINHARNVYDRAVTLLPRVNQFWYKYTYMEELMENIAGARNVFERWMEWRPDEQAWLSYIKMELRYKEVNRARAIYERFVTVHPDVHNWIRFAKFEEINGNIPNARLVYERAVEFFGELDIDQKLIIAFARFEESCREFERARLIYKYCIEKFEDKENQLLLEEYAKFEKRHGDRIDVEEVIIKRRKHFYEENIESNPYDYDSWFDYISLLENEIGDLVEIRDAYERVVATLPPVEVPVAYYSGKKHWKRYIYFWIRYAIFEELTTDNIPRVREIFKACLNVIPHKNFSFSKIWILFAQFEIRQGDITAARKILGTALGKCPSEKLYREYIEIEISLYQFQRARILYEKYIELNPSNCVPWIKYAEMEMNLGNTERAAGIYELATSQENLNMPEVLWKSYIDFAIYMGEYDLVRNIYERLLERTAHSKVWISYAQFEAGTEEPDSFDKARAIFRRADEILKQLEDIDQRILLVKTWKDFEDQYGTKETIDEVKGILPRKVKKRRRIIDENGNETGWEEYFEYAFGDTAAMLPNSKLLKLAKLWKAEQEHKA</sequence>
<dbReference type="PANTHER" id="PTHR11246:SF3">
    <property type="entry name" value="CROOKED NECK-LIKE PROTEIN 1"/>
    <property type="match status" value="1"/>
</dbReference>
<evidence type="ECO:0000256" key="4">
    <source>
        <dbReference type="ARBA" id="ARBA00022728"/>
    </source>
</evidence>
<gene>
    <name evidence="13" type="ORF">RF11_12025</name>
</gene>
<dbReference type="InterPro" id="IPR055430">
    <property type="entry name" value="HAT_Syf1_CNRKL1_C"/>
</dbReference>
<evidence type="ECO:0000256" key="10">
    <source>
        <dbReference type="SAM" id="MobiDB-lite"/>
    </source>
</evidence>
<dbReference type="GO" id="GO:0071011">
    <property type="term" value="C:precatalytic spliceosome"/>
    <property type="evidence" value="ECO:0007669"/>
    <property type="project" value="TreeGrafter"/>
</dbReference>
<comment type="function">
    <text evidence="8">Involved in pre-mRNA splicing and cell cycle progression. Required for the spliceosome assembly and initiation of the DNA replication.</text>
</comment>
<keyword evidence="5" id="KW-0677">Repeat</keyword>
<feature type="region of interest" description="Disordered" evidence="10">
    <location>
        <begin position="1"/>
        <end position="33"/>
    </location>
</feature>
<evidence type="ECO:0000256" key="1">
    <source>
        <dbReference type="ARBA" id="ARBA00004123"/>
    </source>
</evidence>
<dbReference type="OMA" id="HIKVWIS"/>
<evidence type="ECO:0000259" key="12">
    <source>
        <dbReference type="Pfam" id="PF23233"/>
    </source>
</evidence>
<dbReference type="PROSITE" id="PS50005">
    <property type="entry name" value="TPR"/>
    <property type="match status" value="1"/>
</dbReference>
<dbReference type="Pfam" id="PF23231">
    <property type="entry name" value="HAT_Syf1_CNRKL1_C"/>
    <property type="match status" value="1"/>
</dbReference>
<name>A0A0C2MPD1_THEKT</name>
<evidence type="ECO:0000256" key="8">
    <source>
        <dbReference type="ARBA" id="ARBA00037040"/>
    </source>
</evidence>
<feature type="compositionally biased region" description="Polar residues" evidence="10">
    <location>
        <begin position="10"/>
        <end position="19"/>
    </location>
</feature>
<dbReference type="InterPro" id="IPR003107">
    <property type="entry name" value="HAT"/>
</dbReference>
<keyword evidence="4" id="KW-0747">Spliceosome</keyword>
<evidence type="ECO:0000256" key="3">
    <source>
        <dbReference type="ARBA" id="ARBA00022664"/>
    </source>
</evidence>
<dbReference type="InterPro" id="IPR045075">
    <property type="entry name" value="Syf1-like"/>
</dbReference>
<evidence type="ECO:0000256" key="6">
    <source>
        <dbReference type="ARBA" id="ARBA00023187"/>
    </source>
</evidence>
<protein>
    <submittedName>
        <fullName evidence="13">Crooked neck-like protein 1</fullName>
    </submittedName>
</protein>
<dbReference type="FunFam" id="1.25.40.10:FF:000075">
    <property type="entry name" value="Crooked neck pre-mRNA-splicing factor 1"/>
    <property type="match status" value="1"/>
</dbReference>
<organism evidence="13 14">
    <name type="scientific">Thelohanellus kitauei</name>
    <name type="common">Myxosporean</name>
    <dbReference type="NCBI Taxonomy" id="669202"/>
    <lineage>
        <taxon>Eukaryota</taxon>
        <taxon>Metazoa</taxon>
        <taxon>Cnidaria</taxon>
        <taxon>Myxozoa</taxon>
        <taxon>Myxosporea</taxon>
        <taxon>Bivalvulida</taxon>
        <taxon>Platysporina</taxon>
        <taxon>Myxobolidae</taxon>
        <taxon>Thelohanellus</taxon>
    </lineage>
</organism>
<keyword evidence="9" id="KW-0802">TPR repeat</keyword>
<comment type="caution">
    <text evidence="13">The sequence shown here is derived from an EMBL/GenBank/DDBJ whole genome shotgun (WGS) entry which is preliminary data.</text>
</comment>
<dbReference type="OrthoDB" id="541719at2759"/>
<dbReference type="GO" id="GO:0000245">
    <property type="term" value="P:spliceosomal complex assembly"/>
    <property type="evidence" value="ECO:0007669"/>
    <property type="project" value="TreeGrafter"/>
</dbReference>
<feature type="repeat" description="TPR" evidence="9">
    <location>
        <begin position="127"/>
        <end position="160"/>
    </location>
</feature>
<proteinExistence type="inferred from homology"/>
<dbReference type="AlphaFoldDB" id="A0A0C2MPD1"/>
<evidence type="ECO:0000256" key="7">
    <source>
        <dbReference type="ARBA" id="ARBA00023242"/>
    </source>
</evidence>
<evidence type="ECO:0000256" key="5">
    <source>
        <dbReference type="ARBA" id="ARBA00022737"/>
    </source>
</evidence>
<feature type="domain" description="Pre-mRNA-splicing factor Syf1-like N-terminal HAT-repeats" evidence="12">
    <location>
        <begin position="81"/>
        <end position="226"/>
    </location>
</feature>
<feature type="domain" description="Pre-mRNA-splicing factor Syf1/CRNKL1-like C-terminal HAT-repeats" evidence="11">
    <location>
        <begin position="389"/>
        <end position="557"/>
    </location>
</feature>
<comment type="subcellular location">
    <subcellularLocation>
        <location evidence="1">Nucleus</location>
    </subcellularLocation>
</comment>
<dbReference type="PANTHER" id="PTHR11246">
    <property type="entry name" value="PRE-MRNA SPLICING FACTOR"/>
    <property type="match status" value="1"/>
</dbReference>
<dbReference type="Pfam" id="PF23233">
    <property type="entry name" value="HAT_Syf1_CNRKL1_N"/>
    <property type="match status" value="1"/>
</dbReference>
<dbReference type="InterPro" id="IPR011990">
    <property type="entry name" value="TPR-like_helical_dom_sf"/>
</dbReference>
<dbReference type="SMART" id="SM00386">
    <property type="entry name" value="HAT"/>
    <property type="match status" value="15"/>
</dbReference>
<evidence type="ECO:0000259" key="11">
    <source>
        <dbReference type="Pfam" id="PF23231"/>
    </source>
</evidence>
<keyword evidence="14" id="KW-1185">Reference proteome</keyword>
<evidence type="ECO:0000313" key="14">
    <source>
        <dbReference type="Proteomes" id="UP000031668"/>
    </source>
</evidence>
<accession>A0A0C2MPD1</accession>
<evidence type="ECO:0000313" key="13">
    <source>
        <dbReference type="EMBL" id="KII66200.1"/>
    </source>
</evidence>
<dbReference type="InterPro" id="IPR055433">
    <property type="entry name" value="HAT_Syf1-like_N"/>
</dbReference>
<dbReference type="EMBL" id="JWZT01003604">
    <property type="protein sequence ID" value="KII66200.1"/>
    <property type="molecule type" value="Genomic_DNA"/>
</dbReference>
<dbReference type="GO" id="GO:0071007">
    <property type="term" value="C:U2-type catalytic step 2 spliceosome"/>
    <property type="evidence" value="ECO:0007669"/>
    <property type="project" value="TreeGrafter"/>
</dbReference>
<keyword evidence="7" id="KW-0539">Nucleus</keyword>
<dbReference type="Proteomes" id="UP000031668">
    <property type="component" value="Unassembled WGS sequence"/>
</dbReference>
<dbReference type="SUPFAM" id="SSF48452">
    <property type="entry name" value="TPR-like"/>
    <property type="match status" value="3"/>
</dbReference>
<evidence type="ECO:0000256" key="9">
    <source>
        <dbReference type="PROSITE-ProRule" id="PRU00339"/>
    </source>
</evidence>
<reference evidence="13 14" key="1">
    <citation type="journal article" date="2014" name="Genome Biol. Evol.">
        <title>The genome of the myxosporean Thelohanellus kitauei shows adaptations to nutrient acquisition within its fish host.</title>
        <authorList>
            <person name="Yang Y."/>
            <person name="Xiong J."/>
            <person name="Zhou Z."/>
            <person name="Huo F."/>
            <person name="Miao W."/>
            <person name="Ran C."/>
            <person name="Liu Y."/>
            <person name="Zhang J."/>
            <person name="Feng J."/>
            <person name="Wang M."/>
            <person name="Wang M."/>
            <person name="Wang L."/>
            <person name="Yao B."/>
        </authorList>
    </citation>
    <scope>NUCLEOTIDE SEQUENCE [LARGE SCALE GENOMIC DNA]</scope>
    <source>
        <strain evidence="13">Wuqing</strain>
    </source>
</reference>
<dbReference type="Gene3D" id="1.25.40.10">
    <property type="entry name" value="Tetratricopeptide repeat domain"/>
    <property type="match status" value="4"/>
</dbReference>
<dbReference type="GO" id="GO:0000974">
    <property type="term" value="C:Prp19 complex"/>
    <property type="evidence" value="ECO:0007669"/>
    <property type="project" value="TreeGrafter"/>
</dbReference>
<keyword evidence="6" id="KW-0508">mRNA splicing</keyword>
<dbReference type="InterPro" id="IPR019734">
    <property type="entry name" value="TPR_rpt"/>
</dbReference>
<keyword evidence="3" id="KW-0507">mRNA processing</keyword>